<dbReference type="InterPro" id="IPR051164">
    <property type="entry name" value="NmrA-like_oxidored"/>
</dbReference>
<accession>A0A1V6P9I8</accession>
<dbReference type="Proteomes" id="UP000191522">
    <property type="component" value="Unassembled WGS sequence"/>
</dbReference>
<dbReference type="EMBL" id="MDYL01000015">
    <property type="protein sequence ID" value="OQD73447.1"/>
    <property type="molecule type" value="Genomic_DNA"/>
</dbReference>
<dbReference type="SUPFAM" id="SSF51735">
    <property type="entry name" value="NAD(P)-binding Rossmann-fold domains"/>
    <property type="match status" value="1"/>
</dbReference>
<gene>
    <name evidence="4" type="ORF">PENDEC_c015G00036</name>
</gene>
<evidence type="ECO:0000256" key="1">
    <source>
        <dbReference type="ARBA" id="ARBA00006328"/>
    </source>
</evidence>
<proteinExistence type="inferred from homology"/>
<comment type="similarity">
    <text evidence="1">Belongs to the NmrA-type oxidoreductase family.</text>
</comment>
<evidence type="ECO:0000313" key="5">
    <source>
        <dbReference type="Proteomes" id="UP000191522"/>
    </source>
</evidence>
<dbReference type="GO" id="GO:0005634">
    <property type="term" value="C:nucleus"/>
    <property type="evidence" value="ECO:0007669"/>
    <property type="project" value="TreeGrafter"/>
</dbReference>
<dbReference type="Gene3D" id="3.40.50.720">
    <property type="entry name" value="NAD(P)-binding Rossmann-like Domain"/>
    <property type="match status" value="1"/>
</dbReference>
<protein>
    <recommendedName>
        <fullName evidence="3">NmrA-like domain-containing protein</fullName>
    </recommendedName>
</protein>
<dbReference type="AlphaFoldDB" id="A0A1V6P9I8"/>
<keyword evidence="2" id="KW-0521">NADP</keyword>
<reference evidence="5" key="1">
    <citation type="journal article" date="2017" name="Nat. Microbiol.">
        <title>Global analysis of biosynthetic gene clusters reveals vast potential of secondary metabolite production in Penicillium species.</title>
        <authorList>
            <person name="Nielsen J.C."/>
            <person name="Grijseels S."/>
            <person name="Prigent S."/>
            <person name="Ji B."/>
            <person name="Dainat J."/>
            <person name="Nielsen K.F."/>
            <person name="Frisvad J.C."/>
            <person name="Workman M."/>
            <person name="Nielsen J."/>
        </authorList>
    </citation>
    <scope>NUCLEOTIDE SEQUENCE [LARGE SCALE GENOMIC DNA]</scope>
    <source>
        <strain evidence="5">IBT 11843</strain>
    </source>
</reference>
<dbReference type="OMA" id="GADCCFL"/>
<feature type="domain" description="NmrA-like" evidence="3">
    <location>
        <begin position="1"/>
        <end position="304"/>
    </location>
</feature>
<dbReference type="Pfam" id="PF05368">
    <property type="entry name" value="NmrA"/>
    <property type="match status" value="1"/>
</dbReference>
<sequence>MSKLLVVFGASGQQGRSVIDAVLDDPELSKEYSLRAITRDASRPAAKDMQRRGVEVVEADVDDPKSLPAALAQAHTVFIVTISVYDEHLKTREYRQTKDVADTAVAAGAQYLIYSSCVAAERLWGRPVTAFDSKADAEAYIRTLPVKSAFFAPAMFMQNYLTNQAPRPLPGQEGGETTYAIASFISPDAPIPLIDTVKDTGKYVGAILANPERYAGSMFCAATDFYSYSEAAEIITRVTGKKTVYTQLPHEQWVSYLPPGYDKAMTEMMRWIESPGYFGPQSKKEVEWTVQQVRGKLTTFEEFVKRHATDLFQQ</sequence>
<evidence type="ECO:0000259" key="3">
    <source>
        <dbReference type="Pfam" id="PF05368"/>
    </source>
</evidence>
<dbReference type="InterPro" id="IPR036291">
    <property type="entry name" value="NAD(P)-bd_dom_sf"/>
</dbReference>
<dbReference type="InterPro" id="IPR008030">
    <property type="entry name" value="NmrA-like"/>
</dbReference>
<evidence type="ECO:0000256" key="2">
    <source>
        <dbReference type="ARBA" id="ARBA00022857"/>
    </source>
</evidence>
<dbReference type="STRING" id="69771.A0A1V6P9I8"/>
<dbReference type="PANTHER" id="PTHR42748">
    <property type="entry name" value="NITROGEN METABOLITE REPRESSION PROTEIN NMRA FAMILY MEMBER"/>
    <property type="match status" value="1"/>
</dbReference>
<dbReference type="PANTHER" id="PTHR42748:SF11">
    <property type="entry name" value="NMRA-LIKE DOMAIN-CONTAINING PROTEIN"/>
    <property type="match status" value="1"/>
</dbReference>
<evidence type="ECO:0000313" key="4">
    <source>
        <dbReference type="EMBL" id="OQD73447.1"/>
    </source>
</evidence>
<dbReference type="OrthoDB" id="3358371at2759"/>
<organism evidence="4 5">
    <name type="scientific">Penicillium decumbens</name>
    <dbReference type="NCBI Taxonomy" id="69771"/>
    <lineage>
        <taxon>Eukaryota</taxon>
        <taxon>Fungi</taxon>
        <taxon>Dikarya</taxon>
        <taxon>Ascomycota</taxon>
        <taxon>Pezizomycotina</taxon>
        <taxon>Eurotiomycetes</taxon>
        <taxon>Eurotiomycetidae</taxon>
        <taxon>Eurotiales</taxon>
        <taxon>Aspergillaceae</taxon>
        <taxon>Penicillium</taxon>
    </lineage>
</organism>
<dbReference type="Gene3D" id="3.90.25.10">
    <property type="entry name" value="UDP-galactose 4-epimerase, domain 1"/>
    <property type="match status" value="1"/>
</dbReference>
<name>A0A1V6P9I8_PENDC</name>
<dbReference type="CDD" id="cd05251">
    <property type="entry name" value="NmrA_like_SDR_a"/>
    <property type="match status" value="1"/>
</dbReference>
<comment type="caution">
    <text evidence="4">The sequence shown here is derived from an EMBL/GenBank/DDBJ whole genome shotgun (WGS) entry which is preliminary data.</text>
</comment>
<keyword evidence="5" id="KW-1185">Reference proteome</keyword>